<dbReference type="SMART" id="SM00746">
    <property type="entry name" value="TRASH"/>
    <property type="match status" value="1"/>
</dbReference>
<comment type="caution">
    <text evidence="3">The sequence shown here is derived from an EMBL/GenBank/DDBJ whole genome shotgun (WGS) entry which is preliminary data.</text>
</comment>
<dbReference type="Gene3D" id="1.10.620.20">
    <property type="entry name" value="Ribonucleotide Reductase, subunit A"/>
    <property type="match status" value="1"/>
</dbReference>
<dbReference type="InterPro" id="IPR012348">
    <property type="entry name" value="RNR-like"/>
</dbReference>
<dbReference type="EMBL" id="JPRP01000002">
    <property type="protein sequence ID" value="KFE98707.1"/>
    <property type="molecule type" value="Genomic_DNA"/>
</dbReference>
<dbReference type="InterPro" id="IPR009078">
    <property type="entry name" value="Ferritin-like_SF"/>
</dbReference>
<keyword evidence="1" id="KW-0732">Signal</keyword>
<gene>
    <name evidence="3" type="ORF">IX39_14900</name>
</gene>
<sequence length="91" mass="10195">MKSKILLTAFLSVSLLACAQETPKVKHKKKNTPTKTTTPKVKFANAVDPICNMPTEADMKDTAVYKGKTYGFCSSMCRDEFKKNPEKYAQK</sequence>
<name>A0A085Z2P4_9FLAO</name>
<organism evidence="3 4">
    <name type="scientific">Chryseobacterium formosense</name>
    <dbReference type="NCBI Taxonomy" id="236814"/>
    <lineage>
        <taxon>Bacteria</taxon>
        <taxon>Pseudomonadati</taxon>
        <taxon>Bacteroidota</taxon>
        <taxon>Flavobacteriia</taxon>
        <taxon>Flavobacteriales</taxon>
        <taxon>Weeksellaceae</taxon>
        <taxon>Chryseobacterium group</taxon>
        <taxon>Chryseobacterium</taxon>
    </lineage>
</organism>
<evidence type="ECO:0000313" key="4">
    <source>
        <dbReference type="Proteomes" id="UP000028713"/>
    </source>
</evidence>
<feature type="signal peptide" evidence="1">
    <location>
        <begin position="1"/>
        <end position="19"/>
    </location>
</feature>
<dbReference type="AlphaFoldDB" id="A0A085Z2P4"/>
<dbReference type="STRING" id="236814.IX39_14900"/>
<accession>A0A085Z2P4</accession>
<feature type="domain" description="TRASH" evidence="2">
    <location>
        <begin position="48"/>
        <end position="85"/>
    </location>
</feature>
<dbReference type="Pfam" id="PF04945">
    <property type="entry name" value="YHS"/>
    <property type="match status" value="1"/>
</dbReference>
<evidence type="ECO:0000313" key="3">
    <source>
        <dbReference type="EMBL" id="KFE98707.1"/>
    </source>
</evidence>
<dbReference type="PROSITE" id="PS51257">
    <property type="entry name" value="PROKAR_LIPOPROTEIN"/>
    <property type="match status" value="1"/>
</dbReference>
<dbReference type="SUPFAM" id="SSF47240">
    <property type="entry name" value="Ferritin-like"/>
    <property type="match status" value="1"/>
</dbReference>
<protein>
    <submittedName>
        <fullName evidence="3">ATPase P</fullName>
    </submittedName>
</protein>
<keyword evidence="4" id="KW-1185">Reference proteome</keyword>
<proteinExistence type="predicted"/>
<dbReference type="RefSeq" id="WP_034677962.1">
    <property type="nucleotide sequence ID" value="NZ_FPAP01000002.1"/>
</dbReference>
<dbReference type="eggNOG" id="COG3350">
    <property type="taxonomic scope" value="Bacteria"/>
</dbReference>
<dbReference type="InterPro" id="IPR011017">
    <property type="entry name" value="TRASH_dom"/>
</dbReference>
<dbReference type="OrthoDB" id="678327at2"/>
<dbReference type="Proteomes" id="UP000028713">
    <property type="component" value="Unassembled WGS sequence"/>
</dbReference>
<reference evidence="3 4" key="1">
    <citation type="submission" date="2014-07" db="EMBL/GenBank/DDBJ databases">
        <title>Genome of Chryseobacterium formosense LMG 24722.</title>
        <authorList>
            <person name="Pipes S.E."/>
            <person name="Stropko S.J."/>
            <person name="Newman J.D."/>
        </authorList>
    </citation>
    <scope>NUCLEOTIDE SEQUENCE [LARGE SCALE GENOMIC DNA]</scope>
    <source>
        <strain evidence="3 4">LMG 24722</strain>
    </source>
</reference>
<evidence type="ECO:0000256" key="1">
    <source>
        <dbReference type="SAM" id="SignalP"/>
    </source>
</evidence>
<dbReference type="InterPro" id="IPR007029">
    <property type="entry name" value="YHS_dom"/>
</dbReference>
<feature type="chain" id="PRO_5001800365" evidence="1">
    <location>
        <begin position="20"/>
        <end position="91"/>
    </location>
</feature>
<dbReference type="GO" id="GO:0016491">
    <property type="term" value="F:oxidoreductase activity"/>
    <property type="evidence" value="ECO:0007669"/>
    <property type="project" value="InterPro"/>
</dbReference>
<evidence type="ECO:0000259" key="2">
    <source>
        <dbReference type="SMART" id="SM00746"/>
    </source>
</evidence>